<name>A0ACC1YTW6_MELAZ</name>
<keyword evidence="2" id="KW-1185">Reference proteome</keyword>
<evidence type="ECO:0000313" key="2">
    <source>
        <dbReference type="Proteomes" id="UP001164539"/>
    </source>
</evidence>
<proteinExistence type="predicted"/>
<gene>
    <name evidence="1" type="ORF">OWV82_000076</name>
</gene>
<comment type="caution">
    <text evidence="1">The sequence shown here is derived from an EMBL/GenBank/DDBJ whole genome shotgun (WGS) entry which is preliminary data.</text>
</comment>
<protein>
    <submittedName>
        <fullName evidence="1">Cytochrome P450</fullName>
    </submittedName>
</protein>
<accession>A0ACC1YTW6</accession>
<dbReference type="EMBL" id="CM051394">
    <property type="protein sequence ID" value="KAJ4726882.1"/>
    <property type="molecule type" value="Genomic_DNA"/>
</dbReference>
<sequence length="529" mass="59945">MVDLVVMMLALIIIIVSSIVLQACKLIIWRPYAVTKSFRQQGIVGPRYSLLTGSLDEIKKLREVALETVVDTNSNDIIARVFPHYHKWFSEYGETFLYWNGMDARIYISDPELAKHVLSNKFGFYIKPQFTPSIRKLIGEGTTLANGVEWVRHRRIINPAFTMDKLKVMLKEIAEISTSMFERWKTKATKTEDQSEKIEIDMHEEIKNLTADVISHTAFGSSYMEGREAFKAQAELQDCLSASRTSIFIPGSQFLPTPMNIRISKLNNKVKNTVKSIVMKRLKGKEQDSSDSVGYGDDLLGMLIEASDLSQTKDDHKLDMDDIIEECKSIFLAGHETTANLLTWTVYLLSVHREWQDKLREEVLNECKMGVPDADVLTKLKLVHMVLLEALRLYSPAVELVRQGLENMKCGSIMIPKNTTVTIPVLMIHRDKKLWGEDADEFNPLRFMNGITNAAKHPNAFLAFGLGPRTCVGQTLALLEAKTVMAMMLRKYAFSLSAEYKHTPVDNISLQPQHGLPVILKPLALKHNN</sequence>
<reference evidence="1 2" key="1">
    <citation type="journal article" date="2023" name="Science">
        <title>Complex scaffold remodeling in plant triterpene biosynthesis.</title>
        <authorList>
            <person name="De La Pena R."/>
            <person name="Hodgson H."/>
            <person name="Liu J.C."/>
            <person name="Stephenson M.J."/>
            <person name="Martin A.C."/>
            <person name="Owen C."/>
            <person name="Harkess A."/>
            <person name="Leebens-Mack J."/>
            <person name="Jimenez L.E."/>
            <person name="Osbourn A."/>
            <person name="Sattely E.S."/>
        </authorList>
    </citation>
    <scope>NUCLEOTIDE SEQUENCE [LARGE SCALE GENOMIC DNA]</scope>
    <source>
        <strain evidence="2">cv. JPN11</strain>
        <tissue evidence="1">Leaf</tissue>
    </source>
</reference>
<evidence type="ECO:0000313" key="1">
    <source>
        <dbReference type="EMBL" id="KAJ4726882.1"/>
    </source>
</evidence>
<organism evidence="1 2">
    <name type="scientific">Melia azedarach</name>
    <name type="common">Chinaberry tree</name>
    <dbReference type="NCBI Taxonomy" id="155640"/>
    <lineage>
        <taxon>Eukaryota</taxon>
        <taxon>Viridiplantae</taxon>
        <taxon>Streptophyta</taxon>
        <taxon>Embryophyta</taxon>
        <taxon>Tracheophyta</taxon>
        <taxon>Spermatophyta</taxon>
        <taxon>Magnoliopsida</taxon>
        <taxon>eudicotyledons</taxon>
        <taxon>Gunneridae</taxon>
        <taxon>Pentapetalae</taxon>
        <taxon>rosids</taxon>
        <taxon>malvids</taxon>
        <taxon>Sapindales</taxon>
        <taxon>Meliaceae</taxon>
        <taxon>Melia</taxon>
    </lineage>
</organism>
<dbReference type="Proteomes" id="UP001164539">
    <property type="component" value="Chromosome 1"/>
</dbReference>